<dbReference type="Proteomes" id="UP000184462">
    <property type="component" value="Unassembled WGS sequence"/>
</dbReference>
<dbReference type="OrthoDB" id="799482at2"/>
<reference evidence="6 7" key="1">
    <citation type="submission" date="2016-11" db="EMBL/GenBank/DDBJ databases">
        <authorList>
            <person name="Jaros S."/>
            <person name="Januszkiewicz K."/>
            <person name="Wedrychowicz H."/>
        </authorList>
    </citation>
    <scope>NUCLEOTIDE SEQUENCE [LARGE SCALE GENOMIC DNA]</scope>
    <source>
        <strain evidence="6 7">DSM 25661</strain>
    </source>
</reference>
<keyword evidence="2 5" id="KW-0812">Transmembrane</keyword>
<name>A0A1M4SEN8_9FLAO</name>
<dbReference type="AlphaFoldDB" id="A0A1M4SEN8"/>
<evidence type="ECO:0000256" key="2">
    <source>
        <dbReference type="ARBA" id="ARBA00022692"/>
    </source>
</evidence>
<accession>A0A1M4SEN8</accession>
<keyword evidence="7" id="KW-1185">Reference proteome</keyword>
<organism evidence="6 7">
    <name type="scientific">Psychroflexus salarius</name>
    <dbReference type="NCBI Taxonomy" id="1155689"/>
    <lineage>
        <taxon>Bacteria</taxon>
        <taxon>Pseudomonadati</taxon>
        <taxon>Bacteroidota</taxon>
        <taxon>Flavobacteriia</taxon>
        <taxon>Flavobacteriales</taxon>
        <taxon>Flavobacteriaceae</taxon>
        <taxon>Psychroflexus</taxon>
    </lineage>
</organism>
<evidence type="ECO:0000256" key="3">
    <source>
        <dbReference type="ARBA" id="ARBA00022989"/>
    </source>
</evidence>
<dbReference type="EMBL" id="FQTW01000001">
    <property type="protein sequence ID" value="SHE30669.1"/>
    <property type="molecule type" value="Genomic_DNA"/>
</dbReference>
<sequence length="114" mass="12819">MIYNSIVLLNAFAFLVYGISCLSTTKMKDEFKRFGIPQFRVLTGLLQVFGGIGCIIGYVWLDELLFLSAAGLSILMFSGFIVRLKIKDPFFAAMPALTFFILNLIIAYKTLILF</sequence>
<feature type="transmembrane region" description="Helical" evidence="5">
    <location>
        <begin position="39"/>
        <end position="58"/>
    </location>
</feature>
<feature type="transmembrane region" description="Helical" evidence="5">
    <location>
        <begin position="6"/>
        <end position="27"/>
    </location>
</feature>
<gene>
    <name evidence="6" type="ORF">SAMN05444278_101119</name>
</gene>
<evidence type="ECO:0000313" key="6">
    <source>
        <dbReference type="EMBL" id="SHE30669.1"/>
    </source>
</evidence>
<dbReference type="Pfam" id="PF13564">
    <property type="entry name" value="DoxX_2"/>
    <property type="match status" value="1"/>
</dbReference>
<comment type="subcellular location">
    <subcellularLocation>
        <location evidence="1">Membrane</location>
        <topology evidence="1">Multi-pass membrane protein</topology>
    </subcellularLocation>
</comment>
<keyword evidence="3 5" id="KW-1133">Transmembrane helix</keyword>
<keyword evidence="4 5" id="KW-0472">Membrane</keyword>
<feature type="transmembrane region" description="Helical" evidence="5">
    <location>
        <begin position="64"/>
        <end position="82"/>
    </location>
</feature>
<dbReference type="GO" id="GO:0016020">
    <property type="term" value="C:membrane"/>
    <property type="evidence" value="ECO:0007669"/>
    <property type="project" value="UniProtKB-SubCell"/>
</dbReference>
<dbReference type="InterPro" id="IPR032808">
    <property type="entry name" value="DoxX"/>
</dbReference>
<evidence type="ECO:0000256" key="4">
    <source>
        <dbReference type="ARBA" id="ARBA00023136"/>
    </source>
</evidence>
<dbReference type="RefSeq" id="WP_073190550.1">
    <property type="nucleotide sequence ID" value="NZ_FQTW01000001.1"/>
</dbReference>
<evidence type="ECO:0000256" key="1">
    <source>
        <dbReference type="ARBA" id="ARBA00004141"/>
    </source>
</evidence>
<feature type="transmembrane region" description="Helical" evidence="5">
    <location>
        <begin position="89"/>
        <end position="108"/>
    </location>
</feature>
<proteinExistence type="predicted"/>
<dbReference type="STRING" id="1155689.SAMN05444278_101119"/>
<protein>
    <submittedName>
        <fullName evidence="6">DoxX-like family protein</fullName>
    </submittedName>
</protein>
<evidence type="ECO:0000313" key="7">
    <source>
        <dbReference type="Proteomes" id="UP000184462"/>
    </source>
</evidence>
<evidence type="ECO:0000256" key="5">
    <source>
        <dbReference type="SAM" id="Phobius"/>
    </source>
</evidence>